<evidence type="ECO:0000313" key="4">
    <source>
        <dbReference type="Proteomes" id="UP000231553"/>
    </source>
</evidence>
<feature type="transmembrane region" description="Helical" evidence="1">
    <location>
        <begin position="195"/>
        <end position="214"/>
    </location>
</feature>
<feature type="transmembrane region" description="Helical" evidence="1">
    <location>
        <begin position="164"/>
        <end position="183"/>
    </location>
</feature>
<dbReference type="RefSeq" id="WP_100161369.1">
    <property type="nucleotide sequence ID" value="NZ_PGTB01000006.1"/>
</dbReference>
<feature type="transmembrane region" description="Helical" evidence="1">
    <location>
        <begin position="581"/>
        <end position="614"/>
    </location>
</feature>
<reference evidence="3 4" key="1">
    <citation type="journal article" date="2018" name="Int. J. Syst. Evol. Microbiol.">
        <title>Pseudooceanicola lipolyticus sp. nov., a marine alphaproteobacterium, reclassification of Oceanicola flagellatus as Pseudooceanicola flagellatus comb. nov. and emended description of the genus Pseudooceanicola.</title>
        <authorList>
            <person name="Huang M.-M."/>
            <person name="Guo L.-L."/>
            <person name="Wu Y.-H."/>
            <person name="Lai Q.-L."/>
            <person name="Shao Z.-Z."/>
            <person name="Wang C.-S."/>
            <person name="Wu M."/>
            <person name="Xu X.-W."/>
        </authorList>
    </citation>
    <scope>NUCLEOTIDE SEQUENCE [LARGE SCALE GENOMIC DNA]</scope>
    <source>
        <strain evidence="3 4">157</strain>
    </source>
</reference>
<dbReference type="PANTHER" id="PTHR35342">
    <property type="entry name" value="TRICARBOXYLIC TRANSPORT PROTEIN"/>
    <property type="match status" value="1"/>
</dbReference>
<feature type="transmembrane region" description="Helical" evidence="1">
    <location>
        <begin position="460"/>
        <end position="483"/>
    </location>
</feature>
<proteinExistence type="predicted"/>
<name>A0A2M8J5F3_9RHOB</name>
<feature type="transmembrane region" description="Helical" evidence="1">
    <location>
        <begin position="46"/>
        <end position="68"/>
    </location>
</feature>
<dbReference type="PANTHER" id="PTHR35342:SF5">
    <property type="entry name" value="TRICARBOXYLIC TRANSPORT PROTEIN"/>
    <property type="match status" value="1"/>
</dbReference>
<gene>
    <name evidence="3" type="ORF">CVM52_04310</name>
</gene>
<protein>
    <submittedName>
        <fullName evidence="3">Tricarboxylate transporter</fullName>
    </submittedName>
</protein>
<feature type="transmembrane region" description="Helical" evidence="1">
    <location>
        <begin position="107"/>
        <end position="130"/>
    </location>
</feature>
<feature type="domain" description="DUF112" evidence="2">
    <location>
        <begin position="19"/>
        <end position="439"/>
    </location>
</feature>
<dbReference type="OrthoDB" id="9791872at2"/>
<feature type="transmembrane region" description="Helical" evidence="1">
    <location>
        <begin position="538"/>
        <end position="560"/>
    </location>
</feature>
<feature type="transmembrane region" description="Helical" evidence="1">
    <location>
        <begin position="12"/>
        <end position="34"/>
    </location>
</feature>
<keyword evidence="4" id="KW-1185">Reference proteome</keyword>
<feature type="transmembrane region" description="Helical" evidence="1">
    <location>
        <begin position="384"/>
        <end position="405"/>
    </location>
</feature>
<keyword evidence="1" id="KW-1133">Transmembrane helix</keyword>
<organism evidence="3 4">
    <name type="scientific">Pseudooceanicola lipolyticus</name>
    <dbReference type="NCBI Taxonomy" id="2029104"/>
    <lineage>
        <taxon>Bacteria</taxon>
        <taxon>Pseudomonadati</taxon>
        <taxon>Pseudomonadota</taxon>
        <taxon>Alphaproteobacteria</taxon>
        <taxon>Rhodobacterales</taxon>
        <taxon>Paracoccaceae</taxon>
        <taxon>Pseudooceanicola</taxon>
    </lineage>
</organism>
<feature type="transmembrane region" description="Helical" evidence="1">
    <location>
        <begin position="437"/>
        <end position="454"/>
    </location>
</feature>
<keyword evidence="1" id="KW-0812">Transmembrane</keyword>
<keyword evidence="1" id="KW-0472">Membrane</keyword>
<feature type="transmembrane region" description="Helical" evidence="1">
    <location>
        <begin position="136"/>
        <end position="157"/>
    </location>
</feature>
<comment type="caution">
    <text evidence="3">The sequence shown here is derived from an EMBL/GenBank/DDBJ whole genome shotgun (WGS) entry which is preliminary data.</text>
</comment>
<evidence type="ECO:0000256" key="1">
    <source>
        <dbReference type="SAM" id="Phobius"/>
    </source>
</evidence>
<feature type="transmembrane region" description="Helical" evidence="1">
    <location>
        <begin position="512"/>
        <end position="532"/>
    </location>
</feature>
<sequence length="652" mass="68306">MLEQALAGAAQLLVWPAIGFLFLGILIGIVFGVIPGLSGLNGMAILLPFTFTMETVPALCFLLGMYAVTSTADTLSSVLLGIPGTAASQATVLDGHPMAKRGEAERAFGAAFTVSAVGGVIGAIAVIVSIPMLQPIIMAFSSPEFFMLGVVGLTMVGSLSGGSITKGIAAAVLGTLIACVGYGQQVAIPRYWFDVLYLIDGLPLMPVVLGLFAIPELLDLMKGNGGIASVSAAPGQGSGLMKGVRDAVRNWWLTLRCSILGVYIGMLPGLGAGIADWIAYGHAVQSTRKDPQFGNGDIRGVIAPEAANNAVKGGGLVPTIAFGIPGSPPMALLLGGFLIQGVAPGPSMLSTNLSLTFSLIWTLVIANVVAAGLLFVLSKYVARLIFIPALLLVPAVTVFTLMGAWMSTFQLGDWIALFAAGALGIAMKRAAWPRPPLILGFIIAPILENALHISRQSYGIAWLGRPIVLILLAVAVLTIVMSVRKTLQQKARAKAGPQPEDRQITPAEQAGSARFGVVFAVVAAAGFAFALWEARGWPAALAAFPVAMAVPGLICAVLAGTTDWRRRFSDHRSDPFPLGVLVEFSLWLGGIVLLTVAFGQMFALPVFTLAFLLLKARAKPVLACVYAGGVTLLLWGIFDQVIHVAWYPSWWL</sequence>
<feature type="transmembrane region" description="Helical" evidence="1">
    <location>
        <begin position="620"/>
        <end position="638"/>
    </location>
</feature>
<accession>A0A2M8J5F3</accession>
<feature type="transmembrane region" description="Helical" evidence="1">
    <location>
        <begin position="355"/>
        <end position="377"/>
    </location>
</feature>
<dbReference type="InterPro" id="IPR002823">
    <property type="entry name" value="DUF112_TM"/>
</dbReference>
<evidence type="ECO:0000313" key="3">
    <source>
        <dbReference type="EMBL" id="PJE38004.1"/>
    </source>
</evidence>
<evidence type="ECO:0000259" key="2">
    <source>
        <dbReference type="Pfam" id="PF01970"/>
    </source>
</evidence>
<dbReference type="Proteomes" id="UP000231553">
    <property type="component" value="Unassembled WGS sequence"/>
</dbReference>
<dbReference type="AlphaFoldDB" id="A0A2M8J5F3"/>
<dbReference type="EMBL" id="PGTB01000006">
    <property type="protein sequence ID" value="PJE38004.1"/>
    <property type="molecule type" value="Genomic_DNA"/>
</dbReference>
<dbReference type="Pfam" id="PF01970">
    <property type="entry name" value="TctA"/>
    <property type="match status" value="1"/>
</dbReference>